<evidence type="ECO:0000256" key="2">
    <source>
        <dbReference type="ARBA" id="ARBA00022771"/>
    </source>
</evidence>
<keyword evidence="3" id="KW-0862">Zinc</keyword>
<keyword evidence="5" id="KW-0804">Transcription</keyword>
<dbReference type="PANTHER" id="PTHR47172:SF24">
    <property type="entry name" value="GATA ZINC FINGER DOMAIN-CONTAINING PROTEIN 14-RELATED"/>
    <property type="match status" value="1"/>
</dbReference>
<keyword evidence="1" id="KW-0479">Metal-binding</keyword>
<feature type="region of interest" description="Disordered" evidence="7">
    <location>
        <begin position="332"/>
        <end position="360"/>
    </location>
</feature>
<evidence type="ECO:0000313" key="8">
    <source>
        <dbReference type="EMBL" id="KAF3154798.1"/>
    </source>
</evidence>
<dbReference type="SMART" id="SM00401">
    <property type="entry name" value="ZnF_GATA"/>
    <property type="match status" value="1"/>
</dbReference>
<feature type="compositionally biased region" description="Polar residues" evidence="7">
    <location>
        <begin position="235"/>
        <end position="245"/>
    </location>
</feature>
<dbReference type="Gene3D" id="3.30.50.10">
    <property type="entry name" value="Erythroid Transcription Factor GATA-1, subunit A"/>
    <property type="match status" value="1"/>
</dbReference>
<name>A0A6G1LRB8_ORBOL</name>
<evidence type="ECO:0000256" key="4">
    <source>
        <dbReference type="ARBA" id="ARBA00023015"/>
    </source>
</evidence>
<dbReference type="InterPro" id="IPR013088">
    <property type="entry name" value="Znf_NHR/GATA"/>
</dbReference>
<feature type="compositionally biased region" description="Pro residues" evidence="7">
    <location>
        <begin position="289"/>
        <end position="301"/>
    </location>
</feature>
<feature type="region of interest" description="Disordered" evidence="7">
    <location>
        <begin position="557"/>
        <end position="578"/>
    </location>
</feature>
<keyword evidence="2 6" id="KW-0863">Zinc-finger</keyword>
<dbReference type="InterPro" id="IPR000679">
    <property type="entry name" value="Znf_GATA"/>
</dbReference>
<dbReference type="PROSITE" id="PS00344">
    <property type="entry name" value="GATA_ZN_FINGER_1"/>
    <property type="match status" value="1"/>
</dbReference>
<feature type="compositionally biased region" description="Basic and acidic residues" evidence="7">
    <location>
        <begin position="493"/>
        <end position="504"/>
    </location>
</feature>
<dbReference type="Pfam" id="PF00320">
    <property type="entry name" value="GATA"/>
    <property type="match status" value="1"/>
</dbReference>
<evidence type="ECO:0000313" key="9">
    <source>
        <dbReference type="Proteomes" id="UP000479691"/>
    </source>
</evidence>
<evidence type="ECO:0000256" key="6">
    <source>
        <dbReference type="PROSITE-ProRule" id="PRU00094"/>
    </source>
</evidence>
<evidence type="ECO:0000256" key="3">
    <source>
        <dbReference type="ARBA" id="ARBA00022833"/>
    </source>
</evidence>
<sequence length="578" mass="62450">MGSTSENERRKSDTLPSLGYPRFDRTSDDSYSPHRQNPGSSAVITPTSPTPKYASPLSASSTLPKHQGSDYIISPPESRRTSEREDESSRHVNSTRPITLPSLPSLNQMIDALPANYQPSSIVSTGGVPSGPPSLSSALPSSSISRSFPPRPLYDSESSGPLPPSSALRPPSSHHSSPTTNLPPPNNGPLDKPGPHSRNATPQQNHGPGLPFPNREASETYPPYGSSDHGMKGSPRSQPGPNENQFGRPPPPPPPPPPPQTHYTHGYEQNHSSYEHQQYVQISPHISGFPPPPPPPPPAHPPSNSNYQSGGVSASGNQPFPGQAAALYAYQSRGGPYGNEPNSHSEGPFSPKGKSISGKTSFQDTYGSAINRALDISELRRNLDMVKKNSLFPFSAIRDNASHLYHFSTQYTPQGGQPGGFQALKYSGQIEPSIQALDDAISITHRILDALQYWRTKVVSDQSRKHEQQINTVKPMPKRSIDHIDDDMSYAGDDMRGALHPDPKKQRKGKAAPPGRCHSCNRAETPEWRRGPDGARTLCNACGLHYAKLTRKLSKNNNASASINPSPLARKSASASLM</sequence>
<feature type="compositionally biased region" description="Pro residues" evidence="7">
    <location>
        <begin position="248"/>
        <end position="260"/>
    </location>
</feature>
<feature type="compositionally biased region" description="Polar residues" evidence="7">
    <location>
        <begin position="33"/>
        <end position="47"/>
    </location>
</feature>
<evidence type="ECO:0000256" key="7">
    <source>
        <dbReference type="SAM" id="MobiDB-lite"/>
    </source>
</evidence>
<feature type="region of interest" description="Disordered" evidence="7">
    <location>
        <begin position="477"/>
        <end position="532"/>
    </location>
</feature>
<feature type="compositionally biased region" description="Polar residues" evidence="7">
    <location>
        <begin position="303"/>
        <end position="320"/>
    </location>
</feature>
<proteinExistence type="predicted"/>
<feature type="compositionally biased region" description="Basic and acidic residues" evidence="7">
    <location>
        <begin position="22"/>
        <end position="32"/>
    </location>
</feature>
<feature type="compositionally biased region" description="Basic and acidic residues" evidence="7">
    <location>
        <begin position="1"/>
        <end position="13"/>
    </location>
</feature>
<dbReference type="GO" id="GO:0008270">
    <property type="term" value="F:zinc ion binding"/>
    <property type="evidence" value="ECO:0007669"/>
    <property type="project" value="UniProtKB-KW"/>
</dbReference>
<feature type="compositionally biased region" description="Basic and acidic residues" evidence="7">
    <location>
        <begin position="77"/>
        <end position="90"/>
    </location>
</feature>
<dbReference type="GO" id="GO:0006355">
    <property type="term" value="P:regulation of DNA-templated transcription"/>
    <property type="evidence" value="ECO:0007669"/>
    <property type="project" value="InterPro"/>
</dbReference>
<feature type="compositionally biased region" description="Polar residues" evidence="7">
    <location>
        <begin position="91"/>
        <end position="105"/>
    </location>
</feature>
<feature type="region of interest" description="Disordered" evidence="7">
    <location>
        <begin position="1"/>
        <end position="105"/>
    </location>
</feature>
<dbReference type="SUPFAM" id="SSF57716">
    <property type="entry name" value="Glucocorticoid receptor-like (DNA-binding domain)"/>
    <property type="match status" value="1"/>
</dbReference>
<dbReference type="EMBL" id="JAABOE010000331">
    <property type="protein sequence ID" value="KAF3154798.1"/>
    <property type="molecule type" value="Genomic_DNA"/>
</dbReference>
<dbReference type="CDD" id="cd00202">
    <property type="entry name" value="ZnF_GATA"/>
    <property type="match status" value="1"/>
</dbReference>
<dbReference type="GO" id="GO:0043565">
    <property type="term" value="F:sequence-specific DNA binding"/>
    <property type="evidence" value="ECO:0007669"/>
    <property type="project" value="InterPro"/>
</dbReference>
<gene>
    <name evidence="8" type="ORF">TWF788_006659</name>
</gene>
<evidence type="ECO:0000256" key="5">
    <source>
        <dbReference type="ARBA" id="ARBA00023163"/>
    </source>
</evidence>
<accession>A0A6G1LRB8</accession>
<comment type="caution">
    <text evidence="8">The sequence shown here is derived from an EMBL/GenBank/DDBJ whole genome shotgun (WGS) entry which is preliminary data.</text>
</comment>
<protein>
    <submittedName>
        <fullName evidence="8">Uncharacterized protein</fullName>
    </submittedName>
</protein>
<evidence type="ECO:0000256" key="1">
    <source>
        <dbReference type="ARBA" id="ARBA00022723"/>
    </source>
</evidence>
<dbReference type="PANTHER" id="PTHR47172">
    <property type="entry name" value="OS01G0976800 PROTEIN"/>
    <property type="match status" value="1"/>
</dbReference>
<organism evidence="8 9">
    <name type="scientific">Orbilia oligospora</name>
    <name type="common">Nematode-trapping fungus</name>
    <name type="synonym">Arthrobotrys oligospora</name>
    <dbReference type="NCBI Taxonomy" id="2813651"/>
    <lineage>
        <taxon>Eukaryota</taxon>
        <taxon>Fungi</taxon>
        <taxon>Dikarya</taxon>
        <taxon>Ascomycota</taxon>
        <taxon>Pezizomycotina</taxon>
        <taxon>Orbiliomycetes</taxon>
        <taxon>Orbiliales</taxon>
        <taxon>Orbiliaceae</taxon>
        <taxon>Orbilia</taxon>
    </lineage>
</organism>
<feature type="compositionally biased region" description="Low complexity" evidence="7">
    <location>
        <begin position="156"/>
        <end position="180"/>
    </location>
</feature>
<dbReference type="Proteomes" id="UP000479691">
    <property type="component" value="Unassembled WGS sequence"/>
</dbReference>
<dbReference type="AlphaFoldDB" id="A0A6G1LRB8"/>
<feature type="compositionally biased region" description="Polar residues" evidence="7">
    <location>
        <begin position="261"/>
        <end position="281"/>
    </location>
</feature>
<feature type="region of interest" description="Disordered" evidence="7">
    <location>
        <begin position="118"/>
        <end position="320"/>
    </location>
</feature>
<reference evidence="8 9" key="1">
    <citation type="submission" date="2019-06" db="EMBL/GenBank/DDBJ databases">
        <authorList>
            <person name="Palmer J.M."/>
        </authorList>
    </citation>
    <scope>NUCLEOTIDE SEQUENCE [LARGE SCALE GENOMIC DNA]</scope>
    <source>
        <strain evidence="8 9">TWF788</strain>
    </source>
</reference>
<feature type="compositionally biased region" description="Low complexity" evidence="7">
    <location>
        <begin position="557"/>
        <end position="568"/>
    </location>
</feature>
<dbReference type="PROSITE" id="PS50114">
    <property type="entry name" value="GATA_ZN_FINGER_2"/>
    <property type="match status" value="1"/>
</dbReference>
<feature type="compositionally biased region" description="Low complexity" evidence="7">
    <location>
        <begin position="119"/>
        <end position="148"/>
    </location>
</feature>
<keyword evidence="4" id="KW-0805">Transcription regulation</keyword>